<evidence type="ECO:0000313" key="2">
    <source>
        <dbReference type="EMBL" id="KAK8049271.1"/>
    </source>
</evidence>
<protein>
    <submittedName>
        <fullName evidence="2">Uncharacterized protein</fullName>
    </submittedName>
</protein>
<feature type="compositionally biased region" description="Polar residues" evidence="1">
    <location>
        <begin position="147"/>
        <end position="156"/>
    </location>
</feature>
<feature type="region of interest" description="Disordered" evidence="1">
    <location>
        <begin position="114"/>
        <end position="163"/>
    </location>
</feature>
<dbReference type="Proteomes" id="UP001480595">
    <property type="component" value="Unassembled WGS sequence"/>
</dbReference>
<dbReference type="RefSeq" id="XP_066711520.1">
    <property type="nucleotide sequence ID" value="XM_066862410.1"/>
</dbReference>
<proteinExistence type="predicted"/>
<evidence type="ECO:0000313" key="3">
    <source>
        <dbReference type="Proteomes" id="UP001480595"/>
    </source>
</evidence>
<feature type="compositionally biased region" description="Polar residues" evidence="1">
    <location>
        <begin position="114"/>
        <end position="138"/>
    </location>
</feature>
<accession>A0ABR1TRM0</accession>
<reference evidence="2 3" key="1">
    <citation type="submission" date="2023-01" db="EMBL/GenBank/DDBJ databases">
        <title>Analysis of 21 Apiospora genomes using comparative genomics revels a genus with tremendous synthesis potential of carbohydrate active enzymes and secondary metabolites.</title>
        <authorList>
            <person name="Sorensen T."/>
        </authorList>
    </citation>
    <scope>NUCLEOTIDE SEQUENCE [LARGE SCALE GENOMIC DNA]</scope>
    <source>
        <strain evidence="2 3">CBS 135458</strain>
    </source>
</reference>
<organism evidence="2 3">
    <name type="scientific">Apiospora phragmitis</name>
    <dbReference type="NCBI Taxonomy" id="2905665"/>
    <lineage>
        <taxon>Eukaryota</taxon>
        <taxon>Fungi</taxon>
        <taxon>Dikarya</taxon>
        <taxon>Ascomycota</taxon>
        <taxon>Pezizomycotina</taxon>
        <taxon>Sordariomycetes</taxon>
        <taxon>Xylariomycetidae</taxon>
        <taxon>Amphisphaeriales</taxon>
        <taxon>Apiosporaceae</taxon>
        <taxon>Apiospora</taxon>
    </lineage>
</organism>
<evidence type="ECO:0000256" key="1">
    <source>
        <dbReference type="SAM" id="MobiDB-lite"/>
    </source>
</evidence>
<feature type="region of interest" description="Disordered" evidence="1">
    <location>
        <begin position="1"/>
        <end position="33"/>
    </location>
</feature>
<dbReference type="EMBL" id="JAQQWL010000011">
    <property type="protein sequence ID" value="KAK8049271.1"/>
    <property type="molecule type" value="Genomic_DNA"/>
</dbReference>
<keyword evidence="3" id="KW-1185">Reference proteome</keyword>
<sequence>MAEKSSAARPKHNHFQEGAPPLKPKSSSLDEHQSDYTEGCIFCEVPSPTPPMRGLQKQKTDAFSPLKTSSNNMLGKANLTTDSVESNDLRASLCAQEEEIGQLLAETRYSSNRQRTVETRATASGFTSTPLQRRQVSFQDEEEAPQVKNSASNYENGSDDAFSFSSKASNLEIHRPTPIAPPNHDCGWKDRYMTLTSEIRQLKAEMSTRVSFHEADADLARDQGSQQQDEDLGIQGLTIVMHLRGKDDLVINTDLTQEAEEVEE</sequence>
<gene>
    <name evidence="2" type="ORF">PG994_011001</name>
</gene>
<name>A0ABR1TRM0_9PEZI</name>
<dbReference type="GeneID" id="92095473"/>
<comment type="caution">
    <text evidence="2">The sequence shown here is derived from an EMBL/GenBank/DDBJ whole genome shotgun (WGS) entry which is preliminary data.</text>
</comment>